<keyword evidence="3 4" id="KW-0326">Glycosidase</keyword>
<protein>
    <recommendedName>
        <fullName evidence="4">Beta-galactosidase</fullName>
        <ecNumber evidence="4">3.2.1.23</ecNumber>
    </recommendedName>
</protein>
<keyword evidence="9" id="KW-1185">Reference proteome</keyword>
<dbReference type="AlphaFoldDB" id="E8RSN2"/>
<dbReference type="Pfam" id="PF01301">
    <property type="entry name" value="Glyco_hydro_35"/>
    <property type="match status" value="1"/>
</dbReference>
<evidence type="ECO:0000256" key="4">
    <source>
        <dbReference type="RuleBase" id="RU000675"/>
    </source>
</evidence>
<dbReference type="InterPro" id="IPR019801">
    <property type="entry name" value="Glyco_hydro_35_CS"/>
</dbReference>
<dbReference type="HOGENOM" id="CLU_018711_0_0_5"/>
<dbReference type="STRING" id="573065.Astex_2866"/>
<evidence type="ECO:0000259" key="7">
    <source>
        <dbReference type="Pfam" id="PF01301"/>
    </source>
</evidence>
<name>E8RSN2_ASTEC</name>
<dbReference type="RefSeq" id="WP_013480327.1">
    <property type="nucleotide sequence ID" value="NC_014817.1"/>
</dbReference>
<dbReference type="Gene3D" id="2.102.20.10">
    <property type="entry name" value="Beta-galactosidase, domain 2"/>
    <property type="match status" value="1"/>
</dbReference>
<reference evidence="9" key="1">
    <citation type="submission" date="2010-12" db="EMBL/GenBank/DDBJ databases">
        <title>Complete sequence of chromosome 2 of Asticcacaulis excentricus CB 48.</title>
        <authorList>
            <consortium name="US DOE Joint Genome Institute"/>
            <person name="Lucas S."/>
            <person name="Copeland A."/>
            <person name="Lapidus A."/>
            <person name="Cheng J.-F."/>
            <person name="Bruce D."/>
            <person name="Goodwin L."/>
            <person name="Pitluck S."/>
            <person name="Teshima H."/>
            <person name="Davenport K."/>
            <person name="Detter J.C."/>
            <person name="Han C."/>
            <person name="Tapia R."/>
            <person name="Land M."/>
            <person name="Hauser L."/>
            <person name="Jeffries C."/>
            <person name="Kyrpides N."/>
            <person name="Ivanova N."/>
            <person name="Ovchinnikova G."/>
            <person name="Brun Y.V."/>
            <person name="Woyke T."/>
        </authorList>
    </citation>
    <scope>NUCLEOTIDE SEQUENCE [LARGE SCALE GENOMIC DNA]</scope>
    <source>
        <strain evidence="9">ATCC 15261 / DSM 4724 / KCTC 12464 / NCIMB 9791 / VKM B-1370 / CB 48</strain>
    </source>
</reference>
<dbReference type="InterPro" id="IPR037110">
    <property type="entry name" value="Betagal_dom2_sf"/>
</dbReference>
<feature type="signal peptide" evidence="6">
    <location>
        <begin position="1"/>
        <end position="22"/>
    </location>
</feature>
<evidence type="ECO:0000256" key="6">
    <source>
        <dbReference type="SAM" id="SignalP"/>
    </source>
</evidence>
<gene>
    <name evidence="8" type="ordered locus">Astex_2866</name>
</gene>
<evidence type="ECO:0000313" key="9">
    <source>
        <dbReference type="Proteomes" id="UP000001492"/>
    </source>
</evidence>
<dbReference type="KEGG" id="aex:Astex_2866"/>
<dbReference type="InterPro" id="IPR017853">
    <property type="entry name" value="GH"/>
</dbReference>
<dbReference type="Proteomes" id="UP000001492">
    <property type="component" value="Chromosome 2"/>
</dbReference>
<dbReference type="InterPro" id="IPR031330">
    <property type="entry name" value="Gly_Hdrlase_35_cat"/>
</dbReference>
<dbReference type="GO" id="GO:0005975">
    <property type="term" value="P:carbohydrate metabolic process"/>
    <property type="evidence" value="ECO:0007669"/>
    <property type="project" value="InterPro"/>
</dbReference>
<dbReference type="PRINTS" id="PR00742">
    <property type="entry name" value="GLHYDRLASE35"/>
</dbReference>
<dbReference type="PANTHER" id="PTHR23421">
    <property type="entry name" value="BETA-GALACTOSIDASE RELATED"/>
    <property type="match status" value="1"/>
</dbReference>
<sequence length="809" mass="89504">MNGNLLAASTALLALMWSVASAETVRVDAQIAPSAPRDGLLKMGTGLSPSGQGISVTDRYLTLNGKPVLPVMGEFHYSRFPEQYWEEQLLKMKAAGVTVVATYVIWQHHEERHGDFDWSRDRNLRKFIQLAQKNDLYVYLRPGPWAHAEVRFGGIPDWVVDSVPTRSNDPTYLGYVDAFFTQIAEQTKGLLWKDGGPVIGIQIENEYNRTGPLQGREHIARLKEMLRAHGFDLPLYTVTGWDNAVFPRGEVIPVFGTYVDEPWSAAAGILPPKSSYLFQFGVRNEKGLGAQGRTSTQDDGARDTDITPFFGAEYGGGVPQMYRRRPLISPDDIADMVITKVGSGVNLLGYYMFQGGQNPPGSPSRDESMASGGYNDVPRLGYDFQAPLGQYGQARPVLNKLKPIHAFLQAFGDRLAPMNVYAPEIKPAAADDLKTLRWAFRGDGRSGFVFVNNHVRQHATPAHPDTRFEIKLSDKSVTLPSKGMTVEEGAAFIWPVHFDLSGIDLLWATAQPVTKFDDGKGDLYVFATTGQIEPEFVFDAQAIRTITGAQKARQGAQIRVTSCTGRIVSVVGANGKSARFLLLTEAQAQSLTTVTVRGRPHLILSAAHVFGNTEGGATFRQTDPQFRFAIYPYLSNNLTSNLKLKFEPSKGLFQNWGALAPPVKLSAEWQLLRQAGRAPPLKTWGPRNTPIVPEPESFGASAAWTVKAPQEALRGVSDVYLDVDYQGDVARLFSGSQMLDDEYYIGRTWRIGLKRYANKLTEPLTLSVMPLREDSKVYFDASVKPQFTDGQVARIDAIRLTPEYELTLK</sequence>
<evidence type="ECO:0000256" key="3">
    <source>
        <dbReference type="ARBA" id="ARBA00023295"/>
    </source>
</evidence>
<dbReference type="InterPro" id="IPR001944">
    <property type="entry name" value="Glycoside_Hdrlase_35"/>
</dbReference>
<dbReference type="PROSITE" id="PS01182">
    <property type="entry name" value="GLYCOSYL_HYDROL_F35"/>
    <property type="match status" value="1"/>
</dbReference>
<proteinExistence type="inferred from homology"/>
<accession>E8RSN2</accession>
<feature type="domain" description="Glycoside hydrolase 35 catalytic" evidence="7">
    <location>
        <begin position="61"/>
        <end position="406"/>
    </location>
</feature>
<evidence type="ECO:0000256" key="2">
    <source>
        <dbReference type="ARBA" id="ARBA00022801"/>
    </source>
</evidence>
<comment type="similarity">
    <text evidence="1 5">Belongs to the glycosyl hydrolase 35 family.</text>
</comment>
<dbReference type="EC" id="3.2.1.23" evidence="4"/>
<keyword evidence="2 4" id="KW-0378">Hydrolase</keyword>
<evidence type="ECO:0000256" key="1">
    <source>
        <dbReference type="ARBA" id="ARBA00009809"/>
    </source>
</evidence>
<dbReference type="GO" id="GO:0004565">
    <property type="term" value="F:beta-galactosidase activity"/>
    <property type="evidence" value="ECO:0007669"/>
    <property type="project" value="UniProtKB-EC"/>
</dbReference>
<evidence type="ECO:0000256" key="5">
    <source>
        <dbReference type="RuleBase" id="RU003679"/>
    </source>
</evidence>
<feature type="chain" id="PRO_5003230044" description="Beta-galactosidase" evidence="6">
    <location>
        <begin position="23"/>
        <end position="809"/>
    </location>
</feature>
<dbReference type="EMBL" id="CP002396">
    <property type="protein sequence ID" value="ADU14503.1"/>
    <property type="molecule type" value="Genomic_DNA"/>
</dbReference>
<dbReference type="Gene3D" id="3.20.20.80">
    <property type="entry name" value="Glycosidases"/>
    <property type="match status" value="1"/>
</dbReference>
<dbReference type="SUPFAM" id="SSF51445">
    <property type="entry name" value="(Trans)glycosidases"/>
    <property type="match status" value="1"/>
</dbReference>
<dbReference type="eggNOG" id="COG1874">
    <property type="taxonomic scope" value="Bacteria"/>
</dbReference>
<keyword evidence="6" id="KW-0732">Signal</keyword>
<comment type="catalytic activity">
    <reaction evidence="4">
        <text>Hydrolysis of terminal non-reducing beta-D-galactose residues in beta-D-galactosides.</text>
        <dbReference type="EC" id="3.2.1.23"/>
    </reaction>
</comment>
<evidence type="ECO:0000313" key="8">
    <source>
        <dbReference type="EMBL" id="ADU14503.1"/>
    </source>
</evidence>
<organism evidence="8 9">
    <name type="scientific">Asticcacaulis excentricus (strain ATCC 15261 / DSM 4724 / KCTC 12464 / NCIMB 9791 / VKM B-1370 / CB 48)</name>
    <dbReference type="NCBI Taxonomy" id="573065"/>
    <lineage>
        <taxon>Bacteria</taxon>
        <taxon>Pseudomonadati</taxon>
        <taxon>Pseudomonadota</taxon>
        <taxon>Alphaproteobacteria</taxon>
        <taxon>Caulobacterales</taxon>
        <taxon>Caulobacteraceae</taxon>
        <taxon>Asticcacaulis</taxon>
    </lineage>
</organism>